<evidence type="ECO:0000256" key="3">
    <source>
        <dbReference type="ARBA" id="ARBA00022691"/>
    </source>
</evidence>
<dbReference type="Gene3D" id="2.30.130.10">
    <property type="entry name" value="PUA domain"/>
    <property type="match status" value="1"/>
</dbReference>
<dbReference type="GO" id="GO:0032259">
    <property type="term" value="P:methylation"/>
    <property type="evidence" value="ECO:0007669"/>
    <property type="project" value="UniProtKB-KW"/>
</dbReference>
<dbReference type="GO" id="GO:0008168">
    <property type="term" value="F:methyltransferase activity"/>
    <property type="evidence" value="ECO:0007669"/>
    <property type="project" value="UniProtKB-KW"/>
</dbReference>
<dbReference type="CDD" id="cd11572">
    <property type="entry name" value="RlmI_M_like"/>
    <property type="match status" value="1"/>
</dbReference>
<reference evidence="7" key="1">
    <citation type="submission" date="2016-09" db="EMBL/GenBank/DDBJ databases">
        <authorList>
            <person name="Varghese N."/>
            <person name="Submissions S."/>
        </authorList>
    </citation>
    <scope>NUCLEOTIDE SEQUENCE [LARGE SCALE GENOMIC DNA]</scope>
    <source>
        <strain evidence="7">25nlg</strain>
    </source>
</reference>
<dbReference type="InterPro" id="IPR041532">
    <property type="entry name" value="RlmI-like_PUA"/>
</dbReference>
<dbReference type="InterPro" id="IPR015947">
    <property type="entry name" value="PUA-like_sf"/>
</dbReference>
<dbReference type="Pfam" id="PF10672">
    <property type="entry name" value="Methyltrans_SAM"/>
    <property type="match status" value="1"/>
</dbReference>
<dbReference type="AlphaFoldDB" id="A0A1G6GUE9"/>
<dbReference type="EMBL" id="FMYM01000002">
    <property type="protein sequence ID" value="SDB85627.1"/>
    <property type="molecule type" value="Genomic_DNA"/>
</dbReference>
<gene>
    <name evidence="6" type="ORF">SAMN05421737_10234</name>
</gene>
<keyword evidence="3" id="KW-0949">S-adenosyl-L-methionine</keyword>
<dbReference type="PANTHER" id="PTHR43042:SF3">
    <property type="entry name" value="RIBOSOMAL RNA LARGE SUBUNIT METHYLTRANSFERASE YWBD-RELATED"/>
    <property type="match status" value="1"/>
</dbReference>
<evidence type="ECO:0000256" key="1">
    <source>
        <dbReference type="ARBA" id="ARBA00022603"/>
    </source>
</evidence>
<evidence type="ECO:0000313" key="6">
    <source>
        <dbReference type="EMBL" id="SDB85627.1"/>
    </source>
</evidence>
<dbReference type="RefSeq" id="WP_090774619.1">
    <property type="nucleotide sequence ID" value="NZ_FMYM01000002.1"/>
</dbReference>
<dbReference type="InterPro" id="IPR019614">
    <property type="entry name" value="SAM-dep_methyl-trfase"/>
</dbReference>
<dbReference type="STRING" id="1464122.SAMN05421737_10234"/>
<evidence type="ECO:0000256" key="2">
    <source>
        <dbReference type="ARBA" id="ARBA00022679"/>
    </source>
</evidence>
<dbReference type="SUPFAM" id="SSF53335">
    <property type="entry name" value="S-adenosyl-L-methionine-dependent methyltransferases"/>
    <property type="match status" value="1"/>
</dbReference>
<dbReference type="SUPFAM" id="SSF88697">
    <property type="entry name" value="PUA domain-like"/>
    <property type="match status" value="1"/>
</dbReference>
<dbReference type="PANTHER" id="PTHR43042">
    <property type="entry name" value="SAM-DEPENDENT METHYLTRANSFERASE"/>
    <property type="match status" value="1"/>
</dbReference>
<dbReference type="OrthoDB" id="9805492at2"/>
<evidence type="ECO:0000313" key="7">
    <source>
        <dbReference type="Proteomes" id="UP000242662"/>
    </source>
</evidence>
<accession>A0A1G6GUE9</accession>
<evidence type="ECO:0000259" key="5">
    <source>
        <dbReference type="Pfam" id="PF17785"/>
    </source>
</evidence>
<proteinExistence type="predicted"/>
<dbReference type="Gene3D" id="3.40.50.150">
    <property type="entry name" value="Vaccinia Virus protein VP39"/>
    <property type="match status" value="1"/>
</dbReference>
<dbReference type="GO" id="GO:0003723">
    <property type="term" value="F:RNA binding"/>
    <property type="evidence" value="ECO:0007669"/>
    <property type="project" value="InterPro"/>
</dbReference>
<sequence>MAQGETRIQLDKDAVQQVRTGYPLLHKEWFEGGSEPPVEGTILHLLDQKGQFLAKGYYGSQNVGCGWVLTYDAKQPFDRTFFAQKLQQAFEKRASLFASEETTVFRVFHGEGDGIGGLTIDYYDGFYVLTWYSEGIHSFRTSLLKALADVTAYKGVYEKKRFAQAGQYVTDDDFVCGTRGAFPLLVKENGIQFAVYLNDGPMTGIFLDQRDVRKRIRDHYAAGKTVLNLFSYTGAFSVAAALGGAIATTSVDVANRSVPRTEEQFRVNELPLEEAHMYVMDAFRYCAYARKKGMLYDLIVLDPPSFARTKKRTFRATKDYSALLSEAMMVTKVGGVIIASTNASNVSLKAFKRFVTEAQKMSGGRYEVLETFGLPKDFPVSKAYPQGRYLKVLIMKKLSA</sequence>
<feature type="domain" description="S-adenosylmethionine-dependent methyltransferase" evidence="4">
    <location>
        <begin position="106"/>
        <end position="348"/>
    </location>
</feature>
<name>A0A1G6GUE9_9BACI</name>
<evidence type="ECO:0000259" key="4">
    <source>
        <dbReference type="Pfam" id="PF10672"/>
    </source>
</evidence>
<protein>
    <submittedName>
        <fullName evidence="6">SAM-dependent methyltransferase</fullName>
    </submittedName>
</protein>
<keyword evidence="1 6" id="KW-0489">Methyltransferase</keyword>
<dbReference type="Proteomes" id="UP000242662">
    <property type="component" value="Unassembled WGS sequence"/>
</dbReference>
<dbReference type="InterPro" id="IPR036974">
    <property type="entry name" value="PUA_sf"/>
</dbReference>
<keyword evidence="2 6" id="KW-0808">Transferase</keyword>
<keyword evidence="7" id="KW-1185">Reference proteome</keyword>
<dbReference type="Gene3D" id="3.30.750.80">
    <property type="entry name" value="RNA methyltransferase domain (HRMD) like"/>
    <property type="match status" value="1"/>
</dbReference>
<dbReference type="Pfam" id="PF17785">
    <property type="entry name" value="PUA_3"/>
    <property type="match status" value="1"/>
</dbReference>
<feature type="domain" description="RlmI-like PUA" evidence="5">
    <location>
        <begin position="8"/>
        <end position="70"/>
    </location>
</feature>
<organism evidence="6 7">
    <name type="scientific">Shouchella lonarensis</name>
    <dbReference type="NCBI Taxonomy" id="1464122"/>
    <lineage>
        <taxon>Bacteria</taxon>
        <taxon>Bacillati</taxon>
        <taxon>Bacillota</taxon>
        <taxon>Bacilli</taxon>
        <taxon>Bacillales</taxon>
        <taxon>Bacillaceae</taxon>
        <taxon>Shouchella</taxon>
    </lineage>
</organism>
<dbReference type="InterPro" id="IPR029063">
    <property type="entry name" value="SAM-dependent_MTases_sf"/>
</dbReference>